<keyword evidence="4" id="KW-1185">Reference proteome</keyword>
<dbReference type="HOGENOM" id="CLU_696070_0_0_9"/>
<feature type="chain" id="PRO_5001846341" description="Copper amine oxidase-like N-terminal domain-containing protein" evidence="1">
    <location>
        <begin position="24"/>
        <end position="400"/>
    </location>
</feature>
<keyword evidence="1" id="KW-0732">Signal</keyword>
<evidence type="ECO:0000259" key="2">
    <source>
        <dbReference type="Pfam" id="PF07833"/>
    </source>
</evidence>
<dbReference type="Gene3D" id="3.30.457.10">
    <property type="entry name" value="Copper amine oxidase-like, N-terminal domain"/>
    <property type="match status" value="1"/>
</dbReference>
<proteinExistence type="predicted"/>
<evidence type="ECO:0000313" key="4">
    <source>
        <dbReference type="Proteomes" id="UP000029518"/>
    </source>
</evidence>
<evidence type="ECO:0000313" key="3">
    <source>
        <dbReference type="EMBL" id="AIQ56723.1"/>
    </source>
</evidence>
<dbReference type="Gene3D" id="3.10.450.50">
    <property type="match status" value="1"/>
</dbReference>
<gene>
    <name evidence="3" type="ORF">PBOR_07050</name>
</gene>
<dbReference type="RefSeq" id="WP_042211019.1">
    <property type="nucleotide sequence ID" value="NZ_CP009285.1"/>
</dbReference>
<dbReference type="InterPro" id="IPR036582">
    <property type="entry name" value="Mao_N_sf"/>
</dbReference>
<protein>
    <recommendedName>
        <fullName evidence="2">Copper amine oxidase-like N-terminal domain-containing protein</fullName>
    </recommendedName>
</protein>
<evidence type="ECO:0000256" key="1">
    <source>
        <dbReference type="SAM" id="SignalP"/>
    </source>
</evidence>
<dbReference type="EMBL" id="CP009285">
    <property type="protein sequence ID" value="AIQ56723.1"/>
    <property type="molecule type" value="Genomic_DNA"/>
</dbReference>
<dbReference type="Proteomes" id="UP000029518">
    <property type="component" value="Chromosome"/>
</dbReference>
<sequence>MKIIPGFLAVLAISGAVSLSAAAAEQPITVLIDQQKLNLSSSSPVKDNDSILVPMRPVFEKLGLELAWDAKTSTVTASKEGLSITLQIGSKKASVNGTVKSLAAAPRMINNVTFVPLRFVSEATGNQVSWDAKANTVAITSTIDTVTATKEITALFDKYEDYSNYEDAKGFVSLIDPQSPLTAIGTQLAEQMAKYDTKTTIEQMNIIDVQKSEATVQTIETIKKLGGAFMLNSKAEYIYSLTRSAGSTQWQISNLQIKAIEYSLPEGTLEAAVSVPKADEDLINAVVQANFDYTNKENLDGLLTTIDETSSAYAQTKQLYAQMFQVYDLESAIESSKIIDYTADEASVYLVQTTKKLSGPALPDSRSTTVTTLKKSADGKWKLVQSYMLKTEPLNSSASK</sequence>
<feature type="domain" description="Copper amine oxidase-like N-terminal" evidence="2">
    <location>
        <begin position="32"/>
        <end position="139"/>
    </location>
</feature>
<dbReference type="AlphaFoldDB" id="A0A089LC44"/>
<dbReference type="Pfam" id="PF07833">
    <property type="entry name" value="Cu_amine_oxidN1"/>
    <property type="match status" value="1"/>
</dbReference>
<accession>A0A089LC44</accession>
<organism evidence="3 4">
    <name type="scientific">Paenibacillus borealis</name>
    <dbReference type="NCBI Taxonomy" id="160799"/>
    <lineage>
        <taxon>Bacteria</taxon>
        <taxon>Bacillati</taxon>
        <taxon>Bacillota</taxon>
        <taxon>Bacilli</taxon>
        <taxon>Bacillales</taxon>
        <taxon>Paenibacillaceae</taxon>
        <taxon>Paenibacillus</taxon>
    </lineage>
</organism>
<dbReference type="OrthoDB" id="1954422at2"/>
<dbReference type="KEGG" id="pbd:PBOR_07050"/>
<name>A0A089LC44_PAEBO</name>
<dbReference type="SUPFAM" id="SSF55383">
    <property type="entry name" value="Copper amine oxidase, domain N"/>
    <property type="match status" value="1"/>
</dbReference>
<dbReference type="InterPro" id="IPR012854">
    <property type="entry name" value="Cu_amine_oxidase-like_N"/>
</dbReference>
<reference evidence="3" key="1">
    <citation type="submission" date="2014-08" db="EMBL/GenBank/DDBJ databases">
        <title>Comparative genomics of the Paenibacillus odorifer group.</title>
        <authorList>
            <person name="den Bakker H.C."/>
            <person name="Tsai Y.-C.Y.-C."/>
            <person name="Martin N."/>
            <person name="Korlach J."/>
            <person name="Wiedmann M."/>
        </authorList>
    </citation>
    <scope>NUCLEOTIDE SEQUENCE [LARGE SCALE GENOMIC DNA]</scope>
    <source>
        <strain evidence="3">DSM 13188</strain>
    </source>
</reference>
<feature type="signal peptide" evidence="1">
    <location>
        <begin position="1"/>
        <end position="23"/>
    </location>
</feature>